<dbReference type="EMBL" id="CP073100">
    <property type="protein sequence ID" value="QUE49650.1"/>
    <property type="molecule type" value="Genomic_DNA"/>
</dbReference>
<accession>A0A975IZF8</accession>
<keyword evidence="14 15" id="KW-0472">Membrane</keyword>
<dbReference type="Pfam" id="PF00512">
    <property type="entry name" value="HisKA"/>
    <property type="match status" value="1"/>
</dbReference>
<dbReference type="GO" id="GO:0000155">
    <property type="term" value="F:phosphorelay sensor kinase activity"/>
    <property type="evidence" value="ECO:0007669"/>
    <property type="project" value="InterPro"/>
</dbReference>
<keyword evidence="6" id="KW-0597">Phosphoprotein</keyword>
<keyword evidence="11" id="KW-0067">ATP-binding</keyword>
<dbReference type="PANTHER" id="PTHR44936:SF5">
    <property type="entry name" value="SENSOR HISTIDINE KINASE ENVZ"/>
    <property type="match status" value="1"/>
</dbReference>
<comment type="catalytic activity">
    <reaction evidence="1">
        <text>ATP + protein L-histidine = ADP + protein N-phospho-L-histidine.</text>
        <dbReference type="EC" id="2.7.13.3"/>
    </reaction>
</comment>
<protein>
    <recommendedName>
        <fullName evidence="3">histidine kinase</fullName>
        <ecNumber evidence="3">2.7.13.3</ecNumber>
    </recommendedName>
</protein>
<evidence type="ECO:0000259" key="17">
    <source>
        <dbReference type="PROSITE" id="PS50885"/>
    </source>
</evidence>
<dbReference type="Gene3D" id="1.10.287.130">
    <property type="match status" value="1"/>
</dbReference>
<dbReference type="GO" id="GO:0005886">
    <property type="term" value="C:plasma membrane"/>
    <property type="evidence" value="ECO:0007669"/>
    <property type="project" value="UniProtKB-SubCell"/>
</dbReference>
<dbReference type="Pfam" id="PF00672">
    <property type="entry name" value="HAMP"/>
    <property type="match status" value="1"/>
</dbReference>
<keyword evidence="5" id="KW-0997">Cell inner membrane</keyword>
<dbReference type="CDD" id="cd00082">
    <property type="entry name" value="HisKA"/>
    <property type="match status" value="1"/>
</dbReference>
<dbReference type="Pfam" id="PF02518">
    <property type="entry name" value="HATPase_c"/>
    <property type="match status" value="1"/>
</dbReference>
<dbReference type="InterPro" id="IPR036890">
    <property type="entry name" value="HATPase_C_sf"/>
</dbReference>
<evidence type="ECO:0000256" key="3">
    <source>
        <dbReference type="ARBA" id="ARBA00012438"/>
    </source>
</evidence>
<evidence type="ECO:0000259" key="16">
    <source>
        <dbReference type="PROSITE" id="PS50109"/>
    </source>
</evidence>
<dbReference type="EC" id="2.7.13.3" evidence="3"/>
<evidence type="ECO:0000256" key="2">
    <source>
        <dbReference type="ARBA" id="ARBA00004429"/>
    </source>
</evidence>
<gene>
    <name evidence="18" type="ORF">KBB96_12280</name>
</gene>
<dbReference type="Proteomes" id="UP000676169">
    <property type="component" value="Chromosome"/>
</dbReference>
<feature type="domain" description="HAMP" evidence="17">
    <location>
        <begin position="211"/>
        <end position="263"/>
    </location>
</feature>
<keyword evidence="4" id="KW-1003">Cell membrane</keyword>
<evidence type="ECO:0000256" key="7">
    <source>
        <dbReference type="ARBA" id="ARBA00022679"/>
    </source>
</evidence>
<dbReference type="SUPFAM" id="SSF47384">
    <property type="entry name" value="Homodimeric domain of signal transducing histidine kinase"/>
    <property type="match status" value="1"/>
</dbReference>
<evidence type="ECO:0000256" key="12">
    <source>
        <dbReference type="ARBA" id="ARBA00022989"/>
    </source>
</evidence>
<evidence type="ECO:0000256" key="1">
    <source>
        <dbReference type="ARBA" id="ARBA00000085"/>
    </source>
</evidence>
<evidence type="ECO:0000256" key="10">
    <source>
        <dbReference type="ARBA" id="ARBA00022777"/>
    </source>
</evidence>
<evidence type="ECO:0000256" key="13">
    <source>
        <dbReference type="ARBA" id="ARBA00023012"/>
    </source>
</evidence>
<dbReference type="PRINTS" id="PR00344">
    <property type="entry name" value="BCTRLSENSOR"/>
</dbReference>
<dbReference type="InterPro" id="IPR004358">
    <property type="entry name" value="Sig_transdc_His_kin-like_C"/>
</dbReference>
<dbReference type="Gene3D" id="3.30.565.10">
    <property type="entry name" value="Histidine kinase-like ATPase, C-terminal domain"/>
    <property type="match status" value="1"/>
</dbReference>
<keyword evidence="13" id="KW-0902">Two-component regulatory system</keyword>
<dbReference type="SMART" id="SM00388">
    <property type="entry name" value="HisKA"/>
    <property type="match status" value="1"/>
</dbReference>
<evidence type="ECO:0000256" key="5">
    <source>
        <dbReference type="ARBA" id="ARBA00022519"/>
    </source>
</evidence>
<evidence type="ECO:0000256" key="6">
    <source>
        <dbReference type="ARBA" id="ARBA00022553"/>
    </source>
</evidence>
<dbReference type="InterPro" id="IPR003594">
    <property type="entry name" value="HATPase_dom"/>
</dbReference>
<dbReference type="GO" id="GO:0005524">
    <property type="term" value="F:ATP binding"/>
    <property type="evidence" value="ECO:0007669"/>
    <property type="project" value="UniProtKB-KW"/>
</dbReference>
<dbReference type="PROSITE" id="PS50885">
    <property type="entry name" value="HAMP"/>
    <property type="match status" value="1"/>
</dbReference>
<reference evidence="18" key="1">
    <citation type="submission" date="2021-04" db="EMBL/GenBank/DDBJ databases">
        <title>Luteolibacter sp. 32A isolated from the skin of an Anderson's salamander (Ambystoma andersonii).</title>
        <authorList>
            <person name="Spergser J."/>
            <person name="Busse H.-J."/>
        </authorList>
    </citation>
    <scope>NUCLEOTIDE SEQUENCE</scope>
    <source>
        <strain evidence="18">32A</strain>
    </source>
</reference>
<dbReference type="InterPro" id="IPR050980">
    <property type="entry name" value="2C_sensor_his_kinase"/>
</dbReference>
<dbReference type="AlphaFoldDB" id="A0A975IZF8"/>
<keyword evidence="19" id="KW-1185">Reference proteome</keyword>
<dbReference type="KEGG" id="lamb:KBB96_12280"/>
<keyword evidence="7" id="KW-0808">Transferase</keyword>
<dbReference type="RefSeq" id="WP_211629739.1">
    <property type="nucleotide sequence ID" value="NZ_CP073100.1"/>
</dbReference>
<dbReference type="SUPFAM" id="SSF158472">
    <property type="entry name" value="HAMP domain-like"/>
    <property type="match status" value="1"/>
</dbReference>
<dbReference type="PROSITE" id="PS50109">
    <property type="entry name" value="HIS_KIN"/>
    <property type="match status" value="1"/>
</dbReference>
<dbReference type="SMART" id="SM00304">
    <property type="entry name" value="HAMP"/>
    <property type="match status" value="1"/>
</dbReference>
<dbReference type="InterPro" id="IPR003661">
    <property type="entry name" value="HisK_dim/P_dom"/>
</dbReference>
<sequence length="472" mass="52508">MRRFWMRSLTGQLIALMLFTLLLSQVVFYFINNDERDRSMRNVRQEEFIARAMAVARLIGTTDPIQHGEVIGAANTPVVRYWLSGKEPGDPMEWQQAARKRVLRALPTIHEITAYDDQTEYPPNPRLSESDVPLQPGPRWTLVTRGTGGQAAHLLDLEAWNGFGLASEAKPGLWLNAVYAKAEPTTLSRRYYVMLGVAALVLSGIAILAARRVGRPLRHLTVAAERLGRGEEIVPVPEAGADDIRHTAEAFNRMQSRLRRFVEDRTRMIAAISHDLRTPITSLRLRAEFIADPETREPMIATLDEMQAMTEAALAFSKGESITEPARSIDLAALLESLCDDLTAIGLDVSFEDGERIPWRCRPDALRRALRNVIENAVRYGERARVKLERAPGVLHILVDDDGPGMPEADFEKVFAPFVRLESSRNRDTGGVGLGLAIARSIVRSHGGDITLANREDVGLRVTIVLPGETLC</sequence>
<feature type="transmembrane region" description="Helical" evidence="15">
    <location>
        <begin position="191"/>
        <end position="210"/>
    </location>
</feature>
<evidence type="ECO:0000256" key="4">
    <source>
        <dbReference type="ARBA" id="ARBA00022475"/>
    </source>
</evidence>
<organism evidence="18 19">
    <name type="scientific">Luteolibacter ambystomatis</name>
    <dbReference type="NCBI Taxonomy" id="2824561"/>
    <lineage>
        <taxon>Bacteria</taxon>
        <taxon>Pseudomonadati</taxon>
        <taxon>Verrucomicrobiota</taxon>
        <taxon>Verrucomicrobiia</taxon>
        <taxon>Verrucomicrobiales</taxon>
        <taxon>Verrucomicrobiaceae</taxon>
        <taxon>Luteolibacter</taxon>
    </lineage>
</organism>
<keyword evidence="12 15" id="KW-1133">Transmembrane helix</keyword>
<dbReference type="PANTHER" id="PTHR44936">
    <property type="entry name" value="SENSOR PROTEIN CREC"/>
    <property type="match status" value="1"/>
</dbReference>
<keyword evidence="10" id="KW-0418">Kinase</keyword>
<evidence type="ECO:0000256" key="14">
    <source>
        <dbReference type="ARBA" id="ARBA00023136"/>
    </source>
</evidence>
<dbReference type="SUPFAM" id="SSF55874">
    <property type="entry name" value="ATPase domain of HSP90 chaperone/DNA topoisomerase II/histidine kinase"/>
    <property type="match status" value="1"/>
</dbReference>
<keyword evidence="8 15" id="KW-0812">Transmembrane</keyword>
<evidence type="ECO:0000256" key="8">
    <source>
        <dbReference type="ARBA" id="ARBA00022692"/>
    </source>
</evidence>
<evidence type="ECO:0000256" key="15">
    <source>
        <dbReference type="SAM" id="Phobius"/>
    </source>
</evidence>
<dbReference type="InterPro" id="IPR036097">
    <property type="entry name" value="HisK_dim/P_sf"/>
</dbReference>
<name>A0A975IZF8_9BACT</name>
<dbReference type="SMART" id="SM00387">
    <property type="entry name" value="HATPase_c"/>
    <property type="match status" value="1"/>
</dbReference>
<proteinExistence type="predicted"/>
<keyword evidence="9" id="KW-0547">Nucleotide-binding</keyword>
<comment type="subcellular location">
    <subcellularLocation>
        <location evidence="2">Cell inner membrane</location>
        <topology evidence="2">Multi-pass membrane protein</topology>
    </subcellularLocation>
</comment>
<dbReference type="CDD" id="cd06225">
    <property type="entry name" value="HAMP"/>
    <property type="match status" value="1"/>
</dbReference>
<dbReference type="InterPro" id="IPR003660">
    <property type="entry name" value="HAMP_dom"/>
</dbReference>
<dbReference type="Gene3D" id="1.10.8.500">
    <property type="entry name" value="HAMP domain in histidine kinase"/>
    <property type="match status" value="1"/>
</dbReference>
<evidence type="ECO:0000256" key="11">
    <source>
        <dbReference type="ARBA" id="ARBA00022840"/>
    </source>
</evidence>
<evidence type="ECO:0000313" key="19">
    <source>
        <dbReference type="Proteomes" id="UP000676169"/>
    </source>
</evidence>
<evidence type="ECO:0000256" key="9">
    <source>
        <dbReference type="ARBA" id="ARBA00022741"/>
    </source>
</evidence>
<feature type="domain" description="Histidine kinase" evidence="16">
    <location>
        <begin position="271"/>
        <end position="470"/>
    </location>
</feature>
<dbReference type="InterPro" id="IPR005467">
    <property type="entry name" value="His_kinase_dom"/>
</dbReference>
<evidence type="ECO:0000313" key="18">
    <source>
        <dbReference type="EMBL" id="QUE49650.1"/>
    </source>
</evidence>